<organism evidence="1 2">
    <name type="scientific">Chironomus riparius</name>
    <dbReference type="NCBI Taxonomy" id="315576"/>
    <lineage>
        <taxon>Eukaryota</taxon>
        <taxon>Metazoa</taxon>
        <taxon>Ecdysozoa</taxon>
        <taxon>Arthropoda</taxon>
        <taxon>Hexapoda</taxon>
        <taxon>Insecta</taxon>
        <taxon>Pterygota</taxon>
        <taxon>Neoptera</taxon>
        <taxon>Endopterygota</taxon>
        <taxon>Diptera</taxon>
        <taxon>Nematocera</taxon>
        <taxon>Chironomoidea</taxon>
        <taxon>Chironomidae</taxon>
        <taxon>Chironominae</taxon>
        <taxon>Chironomus</taxon>
    </lineage>
</organism>
<accession>A0A9N9RMV0</accession>
<name>A0A9N9RMV0_9DIPT</name>
<protein>
    <submittedName>
        <fullName evidence="1">Uncharacterized protein</fullName>
    </submittedName>
</protein>
<evidence type="ECO:0000313" key="1">
    <source>
        <dbReference type="EMBL" id="CAG9799880.1"/>
    </source>
</evidence>
<reference evidence="1" key="1">
    <citation type="submission" date="2022-01" db="EMBL/GenBank/DDBJ databases">
        <authorList>
            <person name="King R."/>
        </authorList>
    </citation>
    <scope>NUCLEOTIDE SEQUENCE</scope>
</reference>
<proteinExistence type="predicted"/>
<dbReference type="Gene3D" id="3.80.10.10">
    <property type="entry name" value="Ribonuclease Inhibitor"/>
    <property type="match status" value="1"/>
</dbReference>
<dbReference type="EMBL" id="OU895877">
    <property type="protein sequence ID" value="CAG9799880.1"/>
    <property type="molecule type" value="Genomic_DNA"/>
</dbReference>
<dbReference type="OrthoDB" id="16120at2759"/>
<sequence>MSKKTKVISLSELSLGRLANIITSGVGYCIVAETMETTNFNLHELDMSLIMVEINSYLDANGATHTIYEELLKLILSTDNLQASVRFVCLQMLLNHNVKSLTTEIFPYPYYEKILQVISMQGRGIRYLNLKGIWIREEMMSLMFSIIKNLPYLIKLVIPYIANDDVLYHLMNHQKNILYLDISGETDITDIGIDYLCTSSVSKTLTCIDIGTLGEENIDHVDIASLLIFVQNLTTLGCYSFVGKSLQYIIDSINPTFVSKLQYIHDTCTMESTINAICKTCPDLKHLYFDSPDSNILHHLTKLRNLQHLKIYRFQCDEIIPILKTMGSQFHHLTFMKGRGIMDVIHLIKYCPNLIDLDFYMMDELTLNIAYEEDFKRLKSLEILNSPMSAIALQHLICNCHQTVRRLAVDQVPFTEEEMISILLDYNFNKLEDIWFTSASNLTMVTIELLLQLPELLSIGQLSGWNLTPDDIILLKGILKSGNSCLTLSPSNLYS</sequence>
<gene>
    <name evidence="1" type="ORF">CHIRRI_LOCUS2838</name>
</gene>
<dbReference type="Proteomes" id="UP001153620">
    <property type="component" value="Chromosome 1"/>
</dbReference>
<evidence type="ECO:0000313" key="2">
    <source>
        <dbReference type="Proteomes" id="UP001153620"/>
    </source>
</evidence>
<dbReference type="SUPFAM" id="SSF52047">
    <property type="entry name" value="RNI-like"/>
    <property type="match status" value="2"/>
</dbReference>
<dbReference type="AlphaFoldDB" id="A0A9N9RMV0"/>
<reference evidence="1" key="2">
    <citation type="submission" date="2022-10" db="EMBL/GenBank/DDBJ databases">
        <authorList>
            <consortium name="ENA_rothamsted_submissions"/>
            <consortium name="culmorum"/>
            <person name="King R."/>
        </authorList>
    </citation>
    <scope>NUCLEOTIDE SEQUENCE</scope>
</reference>
<keyword evidence="2" id="KW-1185">Reference proteome</keyword>
<dbReference type="InterPro" id="IPR032675">
    <property type="entry name" value="LRR_dom_sf"/>
</dbReference>